<accession>A0A084U4P9</accession>
<dbReference type="InterPro" id="IPR004134">
    <property type="entry name" value="Peptidase_C1B"/>
</dbReference>
<keyword evidence="7" id="KW-1185">Reference proteome</keyword>
<dbReference type="AlphaFoldDB" id="A0A084U4P9"/>
<gene>
    <name evidence="6" type="primary">pepC1</name>
    <name evidence="6" type="ORF">P271_800</name>
</gene>
<dbReference type="PROSITE" id="PS00139">
    <property type="entry name" value="THIOL_PROTEASE_CYS"/>
    <property type="match status" value="1"/>
</dbReference>
<dbReference type="GO" id="GO:0043418">
    <property type="term" value="P:homocysteine catabolic process"/>
    <property type="evidence" value="ECO:0007669"/>
    <property type="project" value="TreeGrafter"/>
</dbReference>
<dbReference type="Gene3D" id="3.90.70.10">
    <property type="entry name" value="Cysteine proteinases"/>
    <property type="match status" value="1"/>
</dbReference>
<feature type="active site" evidence="5">
    <location>
        <position position="422"/>
    </location>
</feature>
<evidence type="ECO:0000313" key="7">
    <source>
        <dbReference type="Proteomes" id="UP000028523"/>
    </source>
</evidence>
<proteinExistence type="inferred from homology"/>
<dbReference type="PANTHER" id="PTHR10363:SF2">
    <property type="entry name" value="BLEOMYCIN HYDROLASE"/>
    <property type="match status" value="1"/>
</dbReference>
<feature type="active site" evidence="5">
    <location>
        <position position="374"/>
    </location>
</feature>
<comment type="caution">
    <text evidence="6">The sequence shown here is derived from an EMBL/GenBank/DDBJ whole genome shotgun (WGS) entry which is preliminary data.</text>
</comment>
<evidence type="ECO:0000256" key="4">
    <source>
        <dbReference type="PIRNR" id="PIRNR005700"/>
    </source>
</evidence>
<dbReference type="InterPro" id="IPR000169">
    <property type="entry name" value="Pept_cys_AS"/>
</dbReference>
<reference evidence="6 7" key="1">
    <citation type="journal article" date="2014" name="PLoS ONE">
        <title>Reduction of Hydrogen Peroxide Accumulation and Toxicity by a Catalase from Mycoplasma iowae.</title>
        <authorList>
            <person name="Pritchard R.E."/>
            <person name="Prassinos A.J."/>
            <person name="Osborne J.D."/>
            <person name="Raviv Z."/>
            <person name="Balish M.F."/>
        </authorList>
    </citation>
    <scope>NUCLEOTIDE SEQUENCE [LARGE SCALE GENOMIC DNA]</scope>
    <source>
        <strain evidence="6 7">DK-CPA</strain>
    </source>
</reference>
<evidence type="ECO:0000256" key="5">
    <source>
        <dbReference type="PIRSR" id="PIRSR005700-1"/>
    </source>
</evidence>
<evidence type="ECO:0000256" key="2">
    <source>
        <dbReference type="ARBA" id="ARBA00022801"/>
    </source>
</evidence>
<protein>
    <recommendedName>
        <fullName evidence="4">Aminopeptidase</fullName>
    </recommendedName>
</protein>
<dbReference type="Proteomes" id="UP000028523">
    <property type="component" value="Unassembled WGS sequence"/>
</dbReference>
<dbReference type="EMBL" id="AWQU01000044">
    <property type="protein sequence ID" value="KFB07935.1"/>
    <property type="molecule type" value="Genomic_DNA"/>
</dbReference>
<evidence type="ECO:0000256" key="3">
    <source>
        <dbReference type="ARBA" id="ARBA00022807"/>
    </source>
</evidence>
<dbReference type="InterPro" id="IPR038765">
    <property type="entry name" value="Papain-like_cys_pep_sf"/>
</dbReference>
<dbReference type="RefSeq" id="WP_051790200.1">
    <property type="nucleotide sequence ID" value="NZ_AWQU01000044.1"/>
</dbReference>
<sequence>MRIKSINEKLIDKISSNHENNKLVRNALVKNSIYSVALSPNNQIKNTFNFSIDINTLPAVDQKMSGRCWIYAATNLIRENIAKNLHLDNFELSQSYLAFWDKFERCNFFLESIISLIDKPTDDRHLQFILQTGIQDGGQWDMVVNVIEKYGIVPKSVMPDSYNAANTNSINNIINWKLREYAKKVRTCGLSNDGLHNLKEDMLKEIYKILTRVYGPIPKTFDFEYTIKKYESIDDTNYNLPINQKLNKVVDKNLTPLSFYEKYVDEKLSDFVSIIHAPQSSKPFNQSYTFEYLNNVIGGKPILHYNLDLNLFKYLVINSLNTNVPVWFGSDVGWYGNMPNGYWDDSSFDLDIFNINFEVNKGDMLTYRISAMTHAMLLTGVDCDLNKLNDLNEFLNNSENVSLHEFNSKVVNLDTRKWKIENSWGEQIGNKGYFVCSDSWFDKFVYQAVIKKDHLIEIFNKLKMSDVLETKPIILEPWDPIGTLAK</sequence>
<dbReference type="SUPFAM" id="SSF54001">
    <property type="entry name" value="Cysteine proteinases"/>
    <property type="match status" value="1"/>
</dbReference>
<dbReference type="GO" id="GO:0006508">
    <property type="term" value="P:proteolysis"/>
    <property type="evidence" value="ECO:0007669"/>
    <property type="project" value="UniProtKB-KW"/>
</dbReference>
<dbReference type="Pfam" id="PF03051">
    <property type="entry name" value="Peptidase_C1_2"/>
    <property type="match status" value="2"/>
</dbReference>
<dbReference type="PIRSF" id="PIRSF005700">
    <property type="entry name" value="PepC"/>
    <property type="match status" value="1"/>
</dbReference>
<organism evidence="6 7">
    <name type="scientific">Malacoplasma iowae DK-CPA</name>
    <dbReference type="NCBI Taxonomy" id="1394179"/>
    <lineage>
        <taxon>Bacteria</taxon>
        <taxon>Bacillati</taxon>
        <taxon>Mycoplasmatota</taxon>
        <taxon>Mycoplasmoidales</taxon>
        <taxon>Mycoplasmoidaceae</taxon>
        <taxon>Malacoplasma</taxon>
    </lineage>
</organism>
<keyword evidence="4 6" id="KW-0031">Aminopeptidase</keyword>
<dbReference type="GO" id="GO:0070005">
    <property type="term" value="F:cysteine-type aminopeptidase activity"/>
    <property type="evidence" value="ECO:0007669"/>
    <property type="project" value="InterPro"/>
</dbReference>
<dbReference type="GO" id="GO:0005737">
    <property type="term" value="C:cytoplasm"/>
    <property type="evidence" value="ECO:0007669"/>
    <property type="project" value="TreeGrafter"/>
</dbReference>
<keyword evidence="1 4" id="KW-0645">Protease</keyword>
<feature type="active site" evidence="5">
    <location>
        <position position="68"/>
    </location>
</feature>
<evidence type="ECO:0000256" key="1">
    <source>
        <dbReference type="ARBA" id="ARBA00022670"/>
    </source>
</evidence>
<dbReference type="CDD" id="cd00585">
    <property type="entry name" value="Peptidase_C1B"/>
    <property type="match status" value="1"/>
</dbReference>
<keyword evidence="2 4" id="KW-0378">Hydrolase</keyword>
<evidence type="ECO:0000313" key="6">
    <source>
        <dbReference type="EMBL" id="KFB07935.1"/>
    </source>
</evidence>
<dbReference type="PANTHER" id="PTHR10363">
    <property type="entry name" value="BLEOMYCIN HYDROLASE"/>
    <property type="match status" value="1"/>
</dbReference>
<keyword evidence="3 4" id="KW-0788">Thiol protease</keyword>
<comment type="similarity">
    <text evidence="4">Belongs to the peptidase C1 family.</text>
</comment>
<name>A0A084U4P9_MALIO</name>
<dbReference type="GO" id="GO:0009636">
    <property type="term" value="P:response to toxic substance"/>
    <property type="evidence" value="ECO:0007669"/>
    <property type="project" value="TreeGrafter"/>
</dbReference>